<reference evidence="2" key="1">
    <citation type="submission" date="2022-10" db="EMBL/GenBank/DDBJ databases">
        <title>YIM 151497 complete genome.</title>
        <authorList>
            <person name="Chen X."/>
        </authorList>
    </citation>
    <scope>NUCLEOTIDE SEQUENCE</scope>
    <source>
        <strain evidence="2">YIM 151497</strain>
    </source>
</reference>
<proteinExistence type="predicted"/>
<sequence length="108" mass="12246">MFRHMAILRFKDNADPKAIDAYMAAFPGFASSLPMINHWYIGRNEGAGGESHVKRHSLSGNYDVGLVLEFDSPADYLSYAESKEHQAFFEEYCAPIFAERVVVQFHPD</sequence>
<dbReference type="EMBL" id="CP107716">
    <property type="protein sequence ID" value="UYQ73104.1"/>
    <property type="molecule type" value="Genomic_DNA"/>
</dbReference>
<evidence type="ECO:0000313" key="2">
    <source>
        <dbReference type="EMBL" id="UYQ73104.1"/>
    </source>
</evidence>
<evidence type="ECO:0000313" key="3">
    <source>
        <dbReference type="Proteomes" id="UP001163882"/>
    </source>
</evidence>
<gene>
    <name evidence="2" type="ORF">OF122_04900</name>
</gene>
<keyword evidence="3" id="KW-1185">Reference proteome</keyword>
<dbReference type="Gene3D" id="3.30.70.100">
    <property type="match status" value="1"/>
</dbReference>
<accession>A0ABY6IUJ9</accession>
<feature type="domain" description="Stress-response A/B barrel" evidence="1">
    <location>
        <begin position="2"/>
        <end position="105"/>
    </location>
</feature>
<dbReference type="PROSITE" id="PS51502">
    <property type="entry name" value="S_R_A_B_BARREL"/>
    <property type="match status" value="1"/>
</dbReference>
<dbReference type="Pfam" id="PF07876">
    <property type="entry name" value="Dabb"/>
    <property type="match status" value="1"/>
</dbReference>
<dbReference type="InterPro" id="IPR011008">
    <property type="entry name" value="Dimeric_a/b-barrel"/>
</dbReference>
<dbReference type="SMART" id="SM00886">
    <property type="entry name" value="Dabb"/>
    <property type="match status" value="1"/>
</dbReference>
<dbReference type="SUPFAM" id="SSF54909">
    <property type="entry name" value="Dimeric alpha+beta barrel"/>
    <property type="match status" value="1"/>
</dbReference>
<dbReference type="Proteomes" id="UP001163882">
    <property type="component" value="Chromosome"/>
</dbReference>
<dbReference type="RefSeq" id="WP_264226693.1">
    <property type="nucleotide sequence ID" value="NZ_CP107716.1"/>
</dbReference>
<evidence type="ECO:0000259" key="1">
    <source>
        <dbReference type="PROSITE" id="PS51502"/>
    </source>
</evidence>
<protein>
    <submittedName>
        <fullName evidence="2">Dabb family protein</fullName>
    </submittedName>
</protein>
<name>A0ABY6IUJ9_9HYPH</name>
<dbReference type="InterPro" id="IPR013097">
    <property type="entry name" value="Dabb"/>
</dbReference>
<organism evidence="2 3">
    <name type="scientific">Pelagibacterium flavum</name>
    <dbReference type="NCBI Taxonomy" id="2984530"/>
    <lineage>
        <taxon>Bacteria</taxon>
        <taxon>Pseudomonadati</taxon>
        <taxon>Pseudomonadota</taxon>
        <taxon>Alphaproteobacteria</taxon>
        <taxon>Hyphomicrobiales</taxon>
        <taxon>Devosiaceae</taxon>
        <taxon>Pelagibacterium</taxon>
    </lineage>
</organism>